<feature type="compositionally biased region" description="Polar residues" evidence="1">
    <location>
        <begin position="53"/>
        <end position="68"/>
    </location>
</feature>
<feature type="compositionally biased region" description="Basic and acidic residues" evidence="1">
    <location>
        <begin position="1"/>
        <end position="12"/>
    </location>
</feature>
<feature type="region of interest" description="Disordered" evidence="1">
    <location>
        <begin position="1"/>
        <end position="68"/>
    </location>
</feature>
<proteinExistence type="predicted"/>
<accession>A0ABP3PWQ3</accession>
<comment type="caution">
    <text evidence="2">The sequence shown here is derived from an EMBL/GenBank/DDBJ whole genome shotgun (WGS) entry which is preliminary data.</text>
</comment>
<keyword evidence="3" id="KW-1185">Reference proteome</keyword>
<reference evidence="3" key="1">
    <citation type="journal article" date="2019" name="Int. J. Syst. Evol. Microbiol.">
        <title>The Global Catalogue of Microorganisms (GCM) 10K type strain sequencing project: providing services to taxonomists for standard genome sequencing and annotation.</title>
        <authorList>
            <consortium name="The Broad Institute Genomics Platform"/>
            <consortium name="The Broad Institute Genome Sequencing Center for Infectious Disease"/>
            <person name="Wu L."/>
            <person name="Ma J."/>
        </authorList>
    </citation>
    <scope>NUCLEOTIDE SEQUENCE [LARGE SCALE GENOMIC DNA]</scope>
    <source>
        <strain evidence="3">JCM 15089</strain>
    </source>
</reference>
<evidence type="ECO:0000256" key="1">
    <source>
        <dbReference type="SAM" id="MobiDB-lite"/>
    </source>
</evidence>
<feature type="compositionally biased region" description="Basic and acidic residues" evidence="1">
    <location>
        <begin position="30"/>
        <end position="43"/>
    </location>
</feature>
<organism evidence="2 3">
    <name type="scientific">Rhizomicrobium electricum</name>
    <dbReference type="NCBI Taxonomy" id="480070"/>
    <lineage>
        <taxon>Bacteria</taxon>
        <taxon>Pseudomonadati</taxon>
        <taxon>Pseudomonadota</taxon>
        <taxon>Alphaproteobacteria</taxon>
        <taxon>Micropepsales</taxon>
        <taxon>Micropepsaceae</taxon>
        <taxon>Rhizomicrobium</taxon>
    </lineage>
</organism>
<name>A0ABP3PWQ3_9PROT</name>
<sequence>MDRRGQQAKKQEAIGNDGIEPAMAGYSEGHANRGEEQEGRAQGEEMDAPSPDPTQNCRSRQSSAVQEK</sequence>
<gene>
    <name evidence="2" type="ORF">GCM10008942_28080</name>
</gene>
<protein>
    <submittedName>
        <fullName evidence="2">Uncharacterized protein</fullName>
    </submittedName>
</protein>
<dbReference type="Proteomes" id="UP001499951">
    <property type="component" value="Unassembled WGS sequence"/>
</dbReference>
<evidence type="ECO:0000313" key="3">
    <source>
        <dbReference type="Proteomes" id="UP001499951"/>
    </source>
</evidence>
<dbReference type="EMBL" id="BAAADD010000007">
    <property type="protein sequence ID" value="GAA0577576.1"/>
    <property type="molecule type" value="Genomic_DNA"/>
</dbReference>
<evidence type="ECO:0000313" key="2">
    <source>
        <dbReference type="EMBL" id="GAA0577576.1"/>
    </source>
</evidence>